<gene>
    <name evidence="4" type="ORF">B1992_12475</name>
</gene>
<evidence type="ECO:0000313" key="4">
    <source>
        <dbReference type="EMBL" id="KAF1685342.1"/>
    </source>
</evidence>
<dbReference type="Pfam" id="PF03703">
    <property type="entry name" value="bPH_2"/>
    <property type="match status" value="1"/>
</dbReference>
<accession>A0A7V8GKZ1</accession>
<dbReference type="PANTHER" id="PTHR34473">
    <property type="entry name" value="UPF0699 TRANSMEMBRANE PROTEIN YDBS"/>
    <property type="match status" value="1"/>
</dbReference>
<keyword evidence="5" id="KW-1185">Reference proteome</keyword>
<evidence type="ECO:0000313" key="5">
    <source>
        <dbReference type="Proteomes" id="UP000462066"/>
    </source>
</evidence>
<dbReference type="Proteomes" id="UP000462066">
    <property type="component" value="Unassembled WGS sequence"/>
</dbReference>
<evidence type="ECO:0000256" key="2">
    <source>
        <dbReference type="SAM" id="Phobius"/>
    </source>
</evidence>
<keyword evidence="2" id="KW-0812">Transmembrane</keyword>
<feature type="transmembrane region" description="Helical" evidence="2">
    <location>
        <begin position="32"/>
        <end position="58"/>
    </location>
</feature>
<organism evidence="4 5">
    <name type="scientific">Pseudoxanthomonas broegbernensis</name>
    <dbReference type="NCBI Taxonomy" id="83619"/>
    <lineage>
        <taxon>Bacteria</taxon>
        <taxon>Pseudomonadati</taxon>
        <taxon>Pseudomonadota</taxon>
        <taxon>Gammaproteobacteria</taxon>
        <taxon>Lysobacterales</taxon>
        <taxon>Lysobacteraceae</taxon>
        <taxon>Pseudoxanthomonas</taxon>
    </lineage>
</organism>
<dbReference type="InterPro" id="IPR005182">
    <property type="entry name" value="YdbS-like_PH"/>
</dbReference>
<sequence>MSDSPNAPVAPPPLPAPLPAGPGWQPLPRRGAALYAAGLAIGLAVPAGLMAGVLLAALAGQPRFLAAALVALAGLALGAAIGVVRHRRIGWKLDEDGFATRRGGLWRSETLVPVSRVQHLDLERGPLERRLGLATLVVHTAGTRMAAVKLPLLALADAEALRTHLARQVEIDDAL</sequence>
<name>A0A7V8GKZ1_9GAMM</name>
<comment type="caution">
    <text evidence="4">The sequence shown here is derived from an EMBL/GenBank/DDBJ whole genome shotgun (WGS) entry which is preliminary data.</text>
</comment>
<protein>
    <recommendedName>
        <fullName evidence="3">YdbS-like PH domain-containing protein</fullName>
    </recommendedName>
</protein>
<feature type="region of interest" description="Disordered" evidence="1">
    <location>
        <begin position="1"/>
        <end position="22"/>
    </location>
</feature>
<reference evidence="4 5" key="1">
    <citation type="submission" date="2017-10" db="EMBL/GenBank/DDBJ databases">
        <title>Whole genome sequencing of Pseudoxanthomonas broegbernensis DSM 12573(T).</title>
        <authorList>
            <person name="Kumar S."/>
            <person name="Bansal K."/>
            <person name="Kaur A."/>
            <person name="Patil P."/>
            <person name="Sharma S."/>
            <person name="Patil P.B."/>
        </authorList>
    </citation>
    <scope>NUCLEOTIDE SEQUENCE [LARGE SCALE GENOMIC DNA]</scope>
    <source>
        <strain evidence="4 5">DSM 12573</strain>
    </source>
</reference>
<feature type="transmembrane region" description="Helical" evidence="2">
    <location>
        <begin position="64"/>
        <end position="84"/>
    </location>
</feature>
<dbReference type="AlphaFoldDB" id="A0A7V8GKZ1"/>
<evidence type="ECO:0000256" key="1">
    <source>
        <dbReference type="SAM" id="MobiDB-lite"/>
    </source>
</evidence>
<keyword evidence="2" id="KW-1133">Transmembrane helix</keyword>
<dbReference type="PANTHER" id="PTHR34473:SF3">
    <property type="entry name" value="TRANSMEMBRANE PROTEIN-RELATED"/>
    <property type="match status" value="1"/>
</dbReference>
<feature type="compositionally biased region" description="Pro residues" evidence="1">
    <location>
        <begin position="8"/>
        <end position="20"/>
    </location>
</feature>
<evidence type="ECO:0000259" key="3">
    <source>
        <dbReference type="Pfam" id="PF03703"/>
    </source>
</evidence>
<proteinExistence type="predicted"/>
<dbReference type="EMBL" id="MWIP01000014">
    <property type="protein sequence ID" value="KAF1685342.1"/>
    <property type="molecule type" value="Genomic_DNA"/>
</dbReference>
<keyword evidence="2" id="KW-0472">Membrane</keyword>
<feature type="domain" description="YdbS-like PH" evidence="3">
    <location>
        <begin position="87"/>
        <end position="165"/>
    </location>
</feature>